<evidence type="ECO:0000256" key="2">
    <source>
        <dbReference type="ARBA" id="ARBA00022737"/>
    </source>
</evidence>
<sequence length="377" mass="39940">MADLNTLLRWAVENTPAPAAGEEAPSHDLGNGMTLKFKPAAPGAQPSSNTATLHANDPQFPHADLSPASTPGPATPAAGDAPLPSGNKISTEMLDLIMGKPDSLTMKEKMATASDTSLDVETRVEALDDFEMLVELIDNANNMAVLKLWEPLIALYSDKHPEVVRHALWITGTAVQNNLKAQAALFVHDAFPKIIDIIYPATHEQATRAKAQYAMSSALKHWPLASAVLSADGDKGYAVLRQGVADDSAVLRRKFAFLLGTLVMQAGENYEGEMPAEVRSLLEERAAAAGGKEENLVAALKRTGVFASALSALAKGSDDVEYEENAVRALSRAAAAGGLTPDEKAQLKGIWDKWGAEGREERGLGGADGAEVEKDLA</sequence>
<proteinExistence type="inferred from homology"/>
<comment type="caution">
    <text evidence="5">The sequence shown here is derived from an EMBL/GenBank/DDBJ whole genome shotgun (WGS) entry which is preliminary data.</text>
</comment>
<dbReference type="Pfam" id="PF08609">
    <property type="entry name" value="Fes1"/>
    <property type="match status" value="1"/>
</dbReference>
<keyword evidence="2" id="KW-0677">Repeat</keyword>
<dbReference type="InterPro" id="IPR011989">
    <property type="entry name" value="ARM-like"/>
</dbReference>
<dbReference type="GO" id="GO:0000774">
    <property type="term" value="F:adenyl-nucleotide exchange factor activity"/>
    <property type="evidence" value="ECO:0007669"/>
    <property type="project" value="TreeGrafter"/>
</dbReference>
<dbReference type="OrthoDB" id="10250458at2759"/>
<keyword evidence="6" id="KW-1185">Reference proteome</keyword>
<dbReference type="GO" id="GO:0005783">
    <property type="term" value="C:endoplasmic reticulum"/>
    <property type="evidence" value="ECO:0007669"/>
    <property type="project" value="TreeGrafter"/>
</dbReference>
<evidence type="ECO:0000256" key="3">
    <source>
        <dbReference type="SAM" id="MobiDB-lite"/>
    </source>
</evidence>
<feature type="compositionally biased region" description="Low complexity" evidence="3">
    <location>
        <begin position="65"/>
        <end position="84"/>
    </location>
</feature>
<evidence type="ECO:0000256" key="1">
    <source>
        <dbReference type="ARBA" id="ARBA00011045"/>
    </source>
</evidence>
<comment type="similarity">
    <text evidence="1">Belongs to the FES1 family.</text>
</comment>
<dbReference type="InterPro" id="IPR013918">
    <property type="entry name" value="Nucleotide_exch_fac_Fes1"/>
</dbReference>
<dbReference type="InterPro" id="IPR016024">
    <property type="entry name" value="ARM-type_fold"/>
</dbReference>
<dbReference type="EMBL" id="QKWK01000001">
    <property type="protein sequence ID" value="TXT15842.1"/>
    <property type="molecule type" value="Genomic_DNA"/>
</dbReference>
<feature type="domain" description="Nucleotide exchange factor Fes1" evidence="4">
    <location>
        <begin position="4"/>
        <end position="143"/>
    </location>
</feature>
<dbReference type="AlphaFoldDB" id="A0A7D8Z762"/>
<name>A0A7D8Z762_VANHU</name>
<gene>
    <name evidence="5" type="ORF">VHUM_00345</name>
</gene>
<reference evidence="5 6" key="1">
    <citation type="journal article" date="2019" name="PLoS Genet.">
        <title>Convergent evolution of linked mating-type loci in basidiomycete fungi.</title>
        <authorList>
            <person name="Sun S."/>
            <person name="Coelho M.A."/>
            <person name="Heitman J."/>
            <person name="Nowrousian M."/>
        </authorList>
    </citation>
    <scope>NUCLEOTIDE SEQUENCE [LARGE SCALE GENOMIC DNA]</scope>
    <source>
        <strain evidence="5 6">CBS 4282</strain>
    </source>
</reference>
<dbReference type="PANTHER" id="PTHR19316">
    <property type="entry name" value="PROTEIN FOLDING REGULATOR"/>
    <property type="match status" value="1"/>
</dbReference>
<accession>A0A7D8Z762</accession>
<evidence type="ECO:0000313" key="5">
    <source>
        <dbReference type="EMBL" id="TXT15842.1"/>
    </source>
</evidence>
<evidence type="ECO:0000313" key="6">
    <source>
        <dbReference type="Proteomes" id="UP000473826"/>
    </source>
</evidence>
<dbReference type="SUPFAM" id="SSF48371">
    <property type="entry name" value="ARM repeat"/>
    <property type="match status" value="1"/>
</dbReference>
<dbReference type="Gene3D" id="1.25.10.10">
    <property type="entry name" value="Leucine-rich Repeat Variant"/>
    <property type="match status" value="1"/>
</dbReference>
<organism evidence="5 6">
    <name type="scientific">Vanrija humicola</name>
    <name type="common">Yeast</name>
    <name type="synonym">Cryptococcus humicola</name>
    <dbReference type="NCBI Taxonomy" id="5417"/>
    <lineage>
        <taxon>Eukaryota</taxon>
        <taxon>Fungi</taxon>
        <taxon>Dikarya</taxon>
        <taxon>Basidiomycota</taxon>
        <taxon>Agaricomycotina</taxon>
        <taxon>Tremellomycetes</taxon>
        <taxon>Trichosporonales</taxon>
        <taxon>Trichosporonaceae</taxon>
        <taxon>Vanrija</taxon>
    </lineage>
</organism>
<dbReference type="InterPro" id="IPR050693">
    <property type="entry name" value="Hsp70_NEF-Inhibitors"/>
</dbReference>
<evidence type="ECO:0000259" key="4">
    <source>
        <dbReference type="Pfam" id="PF08609"/>
    </source>
</evidence>
<feature type="region of interest" description="Disordered" evidence="3">
    <location>
        <begin position="15"/>
        <end position="86"/>
    </location>
</feature>
<dbReference type="PANTHER" id="PTHR19316:SF18">
    <property type="entry name" value="HSP70-BINDING PROTEIN 1"/>
    <property type="match status" value="1"/>
</dbReference>
<dbReference type="Proteomes" id="UP000473826">
    <property type="component" value="Unassembled WGS sequence"/>
</dbReference>
<protein>
    <recommendedName>
        <fullName evidence="4">Nucleotide exchange factor Fes1 domain-containing protein</fullName>
    </recommendedName>
</protein>